<gene>
    <name evidence="5" type="ORF">UY39_C0007G0003</name>
</gene>
<feature type="compositionally biased region" description="Gly residues" evidence="4">
    <location>
        <begin position="107"/>
        <end position="117"/>
    </location>
</feature>
<accession>A0A0G1VMV0</accession>
<dbReference type="SUPFAM" id="SSF50249">
    <property type="entry name" value="Nucleic acid-binding proteins"/>
    <property type="match status" value="1"/>
</dbReference>
<dbReference type="GO" id="GO:0003697">
    <property type="term" value="F:single-stranded DNA binding"/>
    <property type="evidence" value="ECO:0007669"/>
    <property type="project" value="UniProtKB-UniRule"/>
</dbReference>
<protein>
    <recommendedName>
        <fullName evidence="2 3">Single-stranded DNA-binding protein</fullName>
        <shortName evidence="2">SSB</shortName>
    </recommendedName>
</protein>
<dbReference type="PROSITE" id="PS50935">
    <property type="entry name" value="SSB"/>
    <property type="match status" value="1"/>
</dbReference>
<feature type="region of interest" description="Disordered" evidence="4">
    <location>
        <begin position="99"/>
        <end position="149"/>
    </location>
</feature>
<evidence type="ECO:0000313" key="6">
    <source>
        <dbReference type="Proteomes" id="UP000034589"/>
    </source>
</evidence>
<dbReference type="AlphaFoldDB" id="A0A0G1VMV0"/>
<dbReference type="GO" id="GO:0006260">
    <property type="term" value="P:DNA replication"/>
    <property type="evidence" value="ECO:0007669"/>
    <property type="project" value="InterPro"/>
</dbReference>
<name>A0A0G1VMV0_9BACT</name>
<comment type="caution">
    <text evidence="5">The sequence shown here is derived from an EMBL/GenBank/DDBJ whole genome shotgun (WGS) entry which is preliminary data.</text>
</comment>
<dbReference type="InterPro" id="IPR000424">
    <property type="entry name" value="Primosome_PriB/ssb"/>
</dbReference>
<dbReference type="GO" id="GO:0009295">
    <property type="term" value="C:nucleoid"/>
    <property type="evidence" value="ECO:0007669"/>
    <property type="project" value="TreeGrafter"/>
</dbReference>
<dbReference type="InterPro" id="IPR012340">
    <property type="entry name" value="NA-bd_OB-fold"/>
</dbReference>
<comment type="caution">
    <text evidence="2">Lacks conserved residue(s) required for the propagation of feature annotation.</text>
</comment>
<dbReference type="Gene3D" id="2.40.50.140">
    <property type="entry name" value="Nucleic acid-binding proteins"/>
    <property type="match status" value="1"/>
</dbReference>
<dbReference type="EMBL" id="LCPV01000007">
    <property type="protein sequence ID" value="KKW07793.1"/>
    <property type="molecule type" value="Genomic_DNA"/>
</dbReference>
<evidence type="ECO:0000256" key="2">
    <source>
        <dbReference type="HAMAP-Rule" id="MF_00984"/>
    </source>
</evidence>
<organism evidence="5 6">
    <name type="scientific">Candidatus Kaiserbacteria bacterium GW2011_GWC2_49_12</name>
    <dbReference type="NCBI Taxonomy" id="1618675"/>
    <lineage>
        <taxon>Bacteria</taxon>
        <taxon>Candidatus Kaiseribacteriota</taxon>
    </lineage>
</organism>
<dbReference type="PANTHER" id="PTHR10302:SF27">
    <property type="entry name" value="SINGLE-STRANDED DNA-BINDING PROTEIN"/>
    <property type="match status" value="1"/>
</dbReference>
<proteinExistence type="inferred from homology"/>
<dbReference type="HAMAP" id="MF_00984">
    <property type="entry name" value="SSB"/>
    <property type="match status" value="1"/>
</dbReference>
<evidence type="ECO:0000256" key="1">
    <source>
        <dbReference type="ARBA" id="ARBA00023125"/>
    </source>
</evidence>
<dbReference type="Proteomes" id="UP000034589">
    <property type="component" value="Unassembled WGS sequence"/>
</dbReference>
<reference evidence="5 6" key="1">
    <citation type="journal article" date="2015" name="Nature">
        <title>rRNA introns, odd ribosomes, and small enigmatic genomes across a large radiation of phyla.</title>
        <authorList>
            <person name="Brown C.T."/>
            <person name="Hug L.A."/>
            <person name="Thomas B.C."/>
            <person name="Sharon I."/>
            <person name="Castelle C.J."/>
            <person name="Singh A."/>
            <person name="Wilkins M.J."/>
            <person name="Williams K.H."/>
            <person name="Banfield J.F."/>
        </authorList>
    </citation>
    <scope>NUCLEOTIDE SEQUENCE [LARGE SCALE GENOMIC DNA]</scope>
</reference>
<sequence>MYINKAMVFGNLTRDPELRALPSGVNVCNFSVATNRVYRDRDGKKQEQADFHNIVVFGRQADVVAQYLKKGRSVFIEGRMQTRSWEKDGQKQYRTEIIADRVQFGPSGSGGATGGGNKRPPTSDDETEASGRSGIDYPKDEINPDDIPF</sequence>
<keyword evidence="1 2" id="KW-0238">DNA-binding</keyword>
<evidence type="ECO:0000313" key="5">
    <source>
        <dbReference type="EMBL" id="KKW07793.1"/>
    </source>
</evidence>
<dbReference type="Pfam" id="PF00436">
    <property type="entry name" value="SSB"/>
    <property type="match status" value="1"/>
</dbReference>
<comment type="subunit">
    <text evidence="2">Homotetramer.</text>
</comment>
<dbReference type="PATRIC" id="fig|1618675.3.peg.114"/>
<evidence type="ECO:0000256" key="4">
    <source>
        <dbReference type="SAM" id="MobiDB-lite"/>
    </source>
</evidence>
<dbReference type="InterPro" id="IPR011344">
    <property type="entry name" value="ssDNA-bd"/>
</dbReference>
<evidence type="ECO:0000256" key="3">
    <source>
        <dbReference type="RuleBase" id="RU000524"/>
    </source>
</evidence>
<dbReference type="CDD" id="cd04496">
    <property type="entry name" value="SSB_OBF"/>
    <property type="match status" value="1"/>
</dbReference>
<dbReference type="NCBIfam" id="TIGR00621">
    <property type="entry name" value="ssb"/>
    <property type="match status" value="1"/>
</dbReference>
<dbReference type="PANTHER" id="PTHR10302">
    <property type="entry name" value="SINGLE-STRANDED DNA-BINDING PROTEIN"/>
    <property type="match status" value="1"/>
</dbReference>